<dbReference type="SUPFAM" id="SSF53850">
    <property type="entry name" value="Periplasmic binding protein-like II"/>
    <property type="match status" value="1"/>
</dbReference>
<dbReference type="Gene3D" id="3.40.190.10">
    <property type="entry name" value="Periplasmic binding protein-like II"/>
    <property type="match status" value="2"/>
</dbReference>
<dbReference type="SUPFAM" id="SSF46785">
    <property type="entry name" value="Winged helix' DNA-binding domain"/>
    <property type="match status" value="2"/>
</dbReference>
<name>A0ABQ5LUL4_9RHOB</name>
<evidence type="ECO:0000256" key="4">
    <source>
        <dbReference type="ARBA" id="ARBA00023163"/>
    </source>
</evidence>
<dbReference type="InterPro" id="IPR000847">
    <property type="entry name" value="LysR_HTH_N"/>
</dbReference>
<dbReference type="PROSITE" id="PS50931">
    <property type="entry name" value="HTH_LYSR"/>
    <property type="match status" value="2"/>
</dbReference>
<dbReference type="Pfam" id="PF00126">
    <property type="entry name" value="HTH_1"/>
    <property type="match status" value="2"/>
</dbReference>
<feature type="domain" description="HTH lysR-type" evidence="5">
    <location>
        <begin position="106"/>
        <end position="163"/>
    </location>
</feature>
<dbReference type="PANTHER" id="PTHR30126:SF98">
    <property type="entry name" value="HTH-TYPE TRANSCRIPTIONAL ACTIVATOR BAUR"/>
    <property type="match status" value="1"/>
</dbReference>
<reference evidence="6" key="1">
    <citation type="journal article" date="2023" name="Int. J. Syst. Evol. Microbiol.">
        <title>Sinisalibacter aestuarii sp. nov., isolated from estuarine sediment of the Arakawa River.</title>
        <authorList>
            <person name="Arafat S.T."/>
            <person name="Hirano S."/>
            <person name="Sato A."/>
            <person name="Takeuchi K."/>
            <person name="Yasuda T."/>
            <person name="Terahara T."/>
            <person name="Hamada M."/>
            <person name="Kobayashi T."/>
        </authorList>
    </citation>
    <scope>NUCLEOTIDE SEQUENCE</scope>
    <source>
        <strain evidence="6">B-399</strain>
    </source>
</reference>
<dbReference type="InterPro" id="IPR005119">
    <property type="entry name" value="LysR_subst-bd"/>
</dbReference>
<proteinExistence type="inferred from homology"/>
<dbReference type="Pfam" id="PF03466">
    <property type="entry name" value="LysR_substrate"/>
    <property type="match status" value="1"/>
</dbReference>
<dbReference type="InterPro" id="IPR036390">
    <property type="entry name" value="WH_DNA-bd_sf"/>
</dbReference>
<dbReference type="Gene3D" id="1.10.10.10">
    <property type="entry name" value="Winged helix-like DNA-binding domain superfamily/Winged helix DNA-binding domain"/>
    <property type="match status" value="2"/>
</dbReference>
<dbReference type="PANTHER" id="PTHR30126">
    <property type="entry name" value="HTH-TYPE TRANSCRIPTIONAL REGULATOR"/>
    <property type="match status" value="1"/>
</dbReference>
<feature type="domain" description="HTH lysR-type" evidence="5">
    <location>
        <begin position="6"/>
        <end position="63"/>
    </location>
</feature>
<comment type="caution">
    <text evidence="6">The sequence shown here is derived from an EMBL/GenBank/DDBJ whole genome shotgun (WGS) entry which is preliminary data.</text>
</comment>
<dbReference type="PRINTS" id="PR00039">
    <property type="entry name" value="HTHLYSR"/>
</dbReference>
<sequence length="403" mass="43471">MTFEFPNLRHLRAFMEVADAGGISAAAHRIHLSQPAVTQAIAGLEKRFGVRLLDRRPEGMFPTAEGEVLLTRIRRMFDTLAEGAARAVRLAARREGRPVADFHTRVTAAQLRALVAIREAGNFSLAARGLGISQPSIHRAGRDLEKLSGLKLFIPARRGIELTPQAEAFARAVKLAEAELGQGLDDLTRLKGRDATRISVGSMPLSRSEILPAACDALLGEASGVQIRIVDAPYAELLRELRYGELDVLIGALRDPPPADDITQEPLFDDTLAIMAGARHPLAGRAGLTLDDALAFPWIAPPRDAPTGSYLFRALGIEAMAQTPVRMVTSSMVLVRGMLARGDYLTILSPRQAAVEIEQGLMVPLDLPLPGSARTIGLTTRTGWMPTPTQARFINLLRTAAGA</sequence>
<dbReference type="Proteomes" id="UP001144205">
    <property type="component" value="Unassembled WGS sequence"/>
</dbReference>
<keyword evidence="2" id="KW-0805">Transcription regulation</keyword>
<evidence type="ECO:0000313" key="6">
    <source>
        <dbReference type="EMBL" id="GKY88308.1"/>
    </source>
</evidence>
<evidence type="ECO:0000256" key="2">
    <source>
        <dbReference type="ARBA" id="ARBA00023015"/>
    </source>
</evidence>
<keyword evidence="4" id="KW-0804">Transcription</keyword>
<evidence type="ECO:0000256" key="3">
    <source>
        <dbReference type="ARBA" id="ARBA00023125"/>
    </source>
</evidence>
<dbReference type="RefSeq" id="WP_281842354.1">
    <property type="nucleotide sequence ID" value="NZ_BROH01000006.1"/>
</dbReference>
<accession>A0ABQ5LUL4</accession>
<organism evidence="6 7">
    <name type="scientific">Sinisalibacter aestuarii</name>
    <dbReference type="NCBI Taxonomy" id="2949426"/>
    <lineage>
        <taxon>Bacteria</taxon>
        <taxon>Pseudomonadati</taxon>
        <taxon>Pseudomonadota</taxon>
        <taxon>Alphaproteobacteria</taxon>
        <taxon>Rhodobacterales</taxon>
        <taxon>Roseobacteraceae</taxon>
        <taxon>Sinisalibacter</taxon>
    </lineage>
</organism>
<dbReference type="EMBL" id="BROH01000006">
    <property type="protein sequence ID" value="GKY88308.1"/>
    <property type="molecule type" value="Genomic_DNA"/>
</dbReference>
<keyword evidence="7" id="KW-1185">Reference proteome</keyword>
<protein>
    <submittedName>
        <fullName evidence="6">Transcriptional regulator</fullName>
    </submittedName>
</protein>
<comment type="similarity">
    <text evidence="1">Belongs to the LysR transcriptional regulatory family.</text>
</comment>
<gene>
    <name evidence="6" type="primary">fldY</name>
    <name evidence="6" type="ORF">STA1M1_21770</name>
</gene>
<evidence type="ECO:0000313" key="7">
    <source>
        <dbReference type="Proteomes" id="UP001144205"/>
    </source>
</evidence>
<evidence type="ECO:0000256" key="1">
    <source>
        <dbReference type="ARBA" id="ARBA00009437"/>
    </source>
</evidence>
<keyword evidence="3" id="KW-0238">DNA-binding</keyword>
<evidence type="ECO:0000259" key="5">
    <source>
        <dbReference type="PROSITE" id="PS50931"/>
    </source>
</evidence>
<dbReference type="InterPro" id="IPR036388">
    <property type="entry name" value="WH-like_DNA-bd_sf"/>
</dbReference>